<reference evidence="4 5" key="1">
    <citation type="submission" date="2019-01" db="EMBL/GenBank/DDBJ databases">
        <authorList>
            <person name="Chen W.-M."/>
        </authorList>
    </citation>
    <scope>NUCLEOTIDE SEQUENCE [LARGE SCALE GENOMIC DNA]</scope>
    <source>
        <strain evidence="4 5">FSY-9</strain>
    </source>
</reference>
<dbReference type="PANTHER" id="PTHR21666">
    <property type="entry name" value="PEPTIDASE-RELATED"/>
    <property type="match status" value="1"/>
</dbReference>
<dbReference type="AlphaFoldDB" id="A0A3S2VDD5"/>
<keyword evidence="2" id="KW-0812">Transmembrane</keyword>
<sequence>MRSQGQVRFIRVSSRLQKRVAAGVVGVALAWVLSIAGMAFWQWHQAPDNAALLKRQAKVETAENRVAAYRKGVGDVAQDLARRQDFIEKMVQAHLGELPKDQRAGETVSNSQSEAAQTVHKISAAIPEAAGLAQMEARQLAFVESLTRYADRKANEDAGRMRRMGINPDVMLAAVGRSEIRGEAMGGPLLPLFTGRDGGLDPRFARLGASLARMSALQLGLSRLPQVLPANLSFLSSGFGYRLDPFTRSGSFHPGLDFRGPIGAPIFAAAPGRITFAARKAGYGNCVEITHADGLITRYAHMSAFRARLGQSVGAGQMIGAIGSTGRSTGPHLHFEVRVHDRAINPRPFLEAIAHVSEENRANPTAND</sequence>
<keyword evidence="5" id="KW-1185">Reference proteome</keyword>
<keyword evidence="2" id="KW-0472">Membrane</keyword>
<dbReference type="PANTHER" id="PTHR21666:SF289">
    <property type="entry name" value="L-ALA--D-GLU ENDOPEPTIDASE"/>
    <property type="match status" value="1"/>
</dbReference>
<keyword evidence="1" id="KW-0732">Signal</keyword>
<keyword evidence="2" id="KW-1133">Transmembrane helix</keyword>
<dbReference type="InterPro" id="IPR011055">
    <property type="entry name" value="Dup_hybrid_motif"/>
</dbReference>
<dbReference type="CDD" id="cd12797">
    <property type="entry name" value="M23_peptidase"/>
    <property type="match status" value="1"/>
</dbReference>
<evidence type="ECO:0000256" key="1">
    <source>
        <dbReference type="ARBA" id="ARBA00022729"/>
    </source>
</evidence>
<proteinExistence type="predicted"/>
<name>A0A3S2VDD5_9SPHN</name>
<feature type="domain" description="M23ase beta-sheet core" evidence="3">
    <location>
        <begin position="252"/>
        <end position="346"/>
    </location>
</feature>
<comment type="caution">
    <text evidence="4">The sequence shown here is derived from an EMBL/GenBank/DDBJ whole genome shotgun (WGS) entry which is preliminary data.</text>
</comment>
<organism evidence="4 5">
    <name type="scientific">Novosphingobium umbonatum</name>
    <dbReference type="NCBI Taxonomy" id="1908524"/>
    <lineage>
        <taxon>Bacteria</taxon>
        <taxon>Pseudomonadati</taxon>
        <taxon>Pseudomonadota</taxon>
        <taxon>Alphaproteobacteria</taxon>
        <taxon>Sphingomonadales</taxon>
        <taxon>Sphingomonadaceae</taxon>
        <taxon>Novosphingobium</taxon>
    </lineage>
</organism>
<evidence type="ECO:0000259" key="3">
    <source>
        <dbReference type="Pfam" id="PF01551"/>
    </source>
</evidence>
<dbReference type="InterPro" id="IPR050570">
    <property type="entry name" value="Cell_wall_metabolism_enzyme"/>
</dbReference>
<gene>
    <name evidence="4" type="ORF">EOE18_09655</name>
</gene>
<dbReference type="Gene3D" id="2.70.70.10">
    <property type="entry name" value="Glucose Permease (Domain IIA)"/>
    <property type="match status" value="1"/>
</dbReference>
<protein>
    <submittedName>
        <fullName evidence="4">M23 family metallopeptidase</fullName>
    </submittedName>
</protein>
<dbReference type="Pfam" id="PF01551">
    <property type="entry name" value="Peptidase_M23"/>
    <property type="match status" value="1"/>
</dbReference>
<dbReference type="SUPFAM" id="SSF51261">
    <property type="entry name" value="Duplicated hybrid motif"/>
    <property type="match status" value="1"/>
</dbReference>
<evidence type="ECO:0000256" key="2">
    <source>
        <dbReference type="SAM" id="Phobius"/>
    </source>
</evidence>
<dbReference type="GO" id="GO:0004222">
    <property type="term" value="F:metalloendopeptidase activity"/>
    <property type="evidence" value="ECO:0007669"/>
    <property type="project" value="TreeGrafter"/>
</dbReference>
<dbReference type="Proteomes" id="UP000282837">
    <property type="component" value="Unassembled WGS sequence"/>
</dbReference>
<feature type="transmembrane region" description="Helical" evidence="2">
    <location>
        <begin position="20"/>
        <end position="43"/>
    </location>
</feature>
<dbReference type="OrthoDB" id="9815245at2"/>
<evidence type="ECO:0000313" key="5">
    <source>
        <dbReference type="Proteomes" id="UP000282837"/>
    </source>
</evidence>
<dbReference type="EMBL" id="SACO01000006">
    <property type="protein sequence ID" value="RVU05137.1"/>
    <property type="molecule type" value="Genomic_DNA"/>
</dbReference>
<dbReference type="InterPro" id="IPR016047">
    <property type="entry name" value="M23ase_b-sheet_dom"/>
</dbReference>
<evidence type="ECO:0000313" key="4">
    <source>
        <dbReference type="EMBL" id="RVU05137.1"/>
    </source>
</evidence>
<accession>A0A3S2VDD5</accession>